<dbReference type="STRING" id="1499966.U14_04079"/>
<evidence type="ECO:0000313" key="2">
    <source>
        <dbReference type="EMBL" id="GAK52822.1"/>
    </source>
</evidence>
<organism evidence="2">
    <name type="scientific">Candidatus Moduliflexus flocculans</name>
    <dbReference type="NCBI Taxonomy" id="1499966"/>
    <lineage>
        <taxon>Bacteria</taxon>
        <taxon>Candidatus Moduliflexota</taxon>
        <taxon>Candidatus Moduliflexia</taxon>
        <taxon>Candidatus Moduliflexales</taxon>
        <taxon>Candidatus Moduliflexaceae</taxon>
    </lineage>
</organism>
<sequence>MSPVNYFQIIHKFIPPHSFLYQIYLPHVALVTAKALQIASRLGLSQTQLRFIEEAAMLHDIGVVKVVPYSPPSETQYPYLCHAPFGREMLENEGLPQHALVAERHVGVGITRQEIVEQGLPLPVRDMVPESLEERIIGWADLFYSKRPERLWCEASVAEVERHIAKYGSRQQKVFRQWLREFGENAISRVQSADH</sequence>
<dbReference type="HOGENOM" id="CLU_073842_0_1_0"/>
<accession>A0A0S6W4E2</accession>
<dbReference type="InterPro" id="IPR006674">
    <property type="entry name" value="HD_domain"/>
</dbReference>
<dbReference type="SUPFAM" id="SSF109604">
    <property type="entry name" value="HD-domain/PDEase-like"/>
    <property type="match status" value="1"/>
</dbReference>
<name>A0A0S6W4E2_9BACT</name>
<evidence type="ECO:0000259" key="1">
    <source>
        <dbReference type="Pfam" id="PF01966"/>
    </source>
</evidence>
<keyword evidence="2" id="KW-0378">Hydrolase</keyword>
<protein>
    <submittedName>
        <fullName evidence="2">Metal dependent phosphohydrolase</fullName>
    </submittedName>
</protein>
<evidence type="ECO:0000313" key="3">
    <source>
        <dbReference type="Proteomes" id="UP000030700"/>
    </source>
</evidence>
<dbReference type="Gene3D" id="1.10.3210.10">
    <property type="entry name" value="Hypothetical protein af1432"/>
    <property type="match status" value="1"/>
</dbReference>
<dbReference type="InterPro" id="IPR003607">
    <property type="entry name" value="HD/PDEase_dom"/>
</dbReference>
<dbReference type="CDD" id="cd00077">
    <property type="entry name" value="HDc"/>
    <property type="match status" value="1"/>
</dbReference>
<dbReference type="Proteomes" id="UP000030700">
    <property type="component" value="Unassembled WGS sequence"/>
</dbReference>
<dbReference type="Pfam" id="PF01966">
    <property type="entry name" value="HD"/>
    <property type="match status" value="1"/>
</dbReference>
<dbReference type="EMBL" id="DF820459">
    <property type="protein sequence ID" value="GAK52822.1"/>
    <property type="molecule type" value="Genomic_DNA"/>
</dbReference>
<dbReference type="PANTHER" id="PTHR35795">
    <property type="entry name" value="SLR1885 PROTEIN"/>
    <property type="match status" value="1"/>
</dbReference>
<dbReference type="PANTHER" id="PTHR35795:SF1">
    <property type="entry name" value="BIS(5'-NUCLEOSYL)-TETRAPHOSPHATASE, SYMMETRICAL"/>
    <property type="match status" value="1"/>
</dbReference>
<keyword evidence="3" id="KW-1185">Reference proteome</keyword>
<dbReference type="GO" id="GO:0016787">
    <property type="term" value="F:hydrolase activity"/>
    <property type="evidence" value="ECO:0007669"/>
    <property type="project" value="UniProtKB-KW"/>
</dbReference>
<feature type="domain" description="HD" evidence="1">
    <location>
        <begin position="27"/>
        <end position="141"/>
    </location>
</feature>
<dbReference type="InterPro" id="IPR051094">
    <property type="entry name" value="Diverse_Catalytic_Enzymes"/>
</dbReference>
<proteinExistence type="predicted"/>
<dbReference type="AlphaFoldDB" id="A0A0S6W4E2"/>
<reference evidence="2" key="1">
    <citation type="journal article" date="2015" name="PeerJ">
        <title>First genomic representation of candidate bacterial phylum KSB3 points to enhanced environmental sensing as a trigger of wastewater bulking.</title>
        <authorList>
            <person name="Sekiguchi Y."/>
            <person name="Ohashi A."/>
            <person name="Parks D.H."/>
            <person name="Yamauchi T."/>
            <person name="Tyson G.W."/>
            <person name="Hugenholtz P."/>
        </authorList>
    </citation>
    <scope>NUCLEOTIDE SEQUENCE [LARGE SCALE GENOMIC DNA]</scope>
</reference>
<gene>
    <name evidence="2" type="ORF">U14_04079</name>
</gene>